<sequence>MLGSLRSSALGPPTQIPRVFATATRARTRSTPLALLLHDTPSF</sequence>
<comment type="caution">
    <text evidence="1">The sequence shown here is derived from an EMBL/GenBank/DDBJ whole genome shotgun (WGS) entry which is preliminary data.</text>
</comment>
<proteinExistence type="predicted"/>
<organism evidence="1 2">
    <name type="scientific">Phytophthora megakarya</name>
    <dbReference type="NCBI Taxonomy" id="4795"/>
    <lineage>
        <taxon>Eukaryota</taxon>
        <taxon>Sar</taxon>
        <taxon>Stramenopiles</taxon>
        <taxon>Oomycota</taxon>
        <taxon>Peronosporomycetes</taxon>
        <taxon>Peronosporales</taxon>
        <taxon>Peronosporaceae</taxon>
        <taxon>Phytophthora</taxon>
    </lineage>
</organism>
<accession>A0A225V951</accession>
<keyword evidence="2" id="KW-1185">Reference proteome</keyword>
<evidence type="ECO:0000313" key="2">
    <source>
        <dbReference type="Proteomes" id="UP000198211"/>
    </source>
</evidence>
<dbReference type="EMBL" id="NBNE01006534">
    <property type="protein sequence ID" value="OWZ01903.1"/>
    <property type="molecule type" value="Genomic_DNA"/>
</dbReference>
<dbReference type="Proteomes" id="UP000198211">
    <property type="component" value="Unassembled WGS sequence"/>
</dbReference>
<evidence type="ECO:0000313" key="1">
    <source>
        <dbReference type="EMBL" id="OWZ01903.1"/>
    </source>
</evidence>
<gene>
    <name evidence="1" type="ORF">PHMEG_00026635</name>
</gene>
<dbReference type="AlphaFoldDB" id="A0A225V951"/>
<reference evidence="2" key="1">
    <citation type="submission" date="2017-03" db="EMBL/GenBank/DDBJ databases">
        <title>Phytopthora megakarya and P. palmivora, two closely related causual agents of cacao black pod achieved similar genome size and gene model numbers by different mechanisms.</title>
        <authorList>
            <person name="Ali S."/>
            <person name="Shao J."/>
            <person name="Larry D.J."/>
            <person name="Kronmiller B."/>
            <person name="Shen D."/>
            <person name="Strem M.D."/>
            <person name="Melnick R.L."/>
            <person name="Guiltinan M.J."/>
            <person name="Tyler B.M."/>
            <person name="Meinhardt L.W."/>
            <person name="Bailey B.A."/>
        </authorList>
    </citation>
    <scope>NUCLEOTIDE SEQUENCE [LARGE SCALE GENOMIC DNA]</scope>
    <source>
        <strain evidence="2">zdho120</strain>
    </source>
</reference>
<name>A0A225V951_9STRA</name>
<evidence type="ECO:0008006" key="3">
    <source>
        <dbReference type="Google" id="ProtNLM"/>
    </source>
</evidence>
<protein>
    <recommendedName>
        <fullName evidence="3">Multidrug/Oligosaccharidyl-lipid/Polysaccharide (MOP) Flippase transporter</fullName>
    </recommendedName>
</protein>